<dbReference type="OrthoDB" id="3237351at2"/>
<feature type="region of interest" description="Disordered" evidence="1">
    <location>
        <begin position="133"/>
        <end position="168"/>
    </location>
</feature>
<sequence length="265" mass="28887">MADSSPSADLLDRASKVFGMANSLARGFQNENREQVPMLVLDESPREGHRKKISDFIAATLDLRDAIESPPEGFEAVAEQLLKACQLARILPLMDGWDLLDQWPSLNQIAFDGHIAVTEAVKAKRLEDPWAFLDRPPASDAEPAADADQQNPAKPIQTKSKRSTERGEGRAKLIAALTKYHKYADDGCLNLEPAGSNELARLAGVSVSTASAFFSKEFGGHTKYRAICADATSLIAGLKLLNQEFSPHDLYGGKPPGEVEREDDE</sequence>
<comment type="caution">
    <text evidence="2">The sequence shown here is derived from an EMBL/GenBank/DDBJ whole genome shotgun (WGS) entry which is preliminary data.</text>
</comment>
<protein>
    <submittedName>
        <fullName evidence="2">Uncharacterized protein</fullName>
    </submittedName>
</protein>
<dbReference type="EMBL" id="SJPS01000002">
    <property type="protein sequence ID" value="TWU28410.1"/>
    <property type="molecule type" value="Genomic_DNA"/>
</dbReference>
<evidence type="ECO:0000313" key="2">
    <source>
        <dbReference type="EMBL" id="TWU28410.1"/>
    </source>
</evidence>
<name>A0A5C6CUZ8_9BACT</name>
<organism evidence="2 3">
    <name type="scientific">Bythopirellula polymerisocia</name>
    <dbReference type="NCBI Taxonomy" id="2528003"/>
    <lineage>
        <taxon>Bacteria</taxon>
        <taxon>Pseudomonadati</taxon>
        <taxon>Planctomycetota</taxon>
        <taxon>Planctomycetia</taxon>
        <taxon>Pirellulales</taxon>
        <taxon>Lacipirellulaceae</taxon>
        <taxon>Bythopirellula</taxon>
    </lineage>
</organism>
<feature type="compositionally biased region" description="Low complexity" evidence="1">
    <location>
        <begin position="134"/>
        <end position="153"/>
    </location>
</feature>
<evidence type="ECO:0000256" key="1">
    <source>
        <dbReference type="SAM" id="MobiDB-lite"/>
    </source>
</evidence>
<gene>
    <name evidence="2" type="ORF">Pla144_16980</name>
</gene>
<dbReference type="Proteomes" id="UP000318437">
    <property type="component" value="Unassembled WGS sequence"/>
</dbReference>
<proteinExistence type="predicted"/>
<reference evidence="2 3" key="1">
    <citation type="submission" date="2019-02" db="EMBL/GenBank/DDBJ databases">
        <title>Deep-cultivation of Planctomycetes and their phenomic and genomic characterization uncovers novel biology.</title>
        <authorList>
            <person name="Wiegand S."/>
            <person name="Jogler M."/>
            <person name="Boedeker C."/>
            <person name="Pinto D."/>
            <person name="Vollmers J."/>
            <person name="Rivas-Marin E."/>
            <person name="Kohn T."/>
            <person name="Peeters S.H."/>
            <person name="Heuer A."/>
            <person name="Rast P."/>
            <person name="Oberbeckmann S."/>
            <person name="Bunk B."/>
            <person name="Jeske O."/>
            <person name="Meyerdierks A."/>
            <person name="Storesund J.E."/>
            <person name="Kallscheuer N."/>
            <person name="Luecker S."/>
            <person name="Lage O.M."/>
            <person name="Pohl T."/>
            <person name="Merkel B.J."/>
            <person name="Hornburger P."/>
            <person name="Mueller R.-W."/>
            <person name="Bruemmer F."/>
            <person name="Labrenz M."/>
            <person name="Spormann A.M."/>
            <person name="Op Den Camp H."/>
            <person name="Overmann J."/>
            <person name="Amann R."/>
            <person name="Jetten M.S.M."/>
            <person name="Mascher T."/>
            <person name="Medema M.H."/>
            <person name="Devos D.P."/>
            <person name="Kaster A.-K."/>
            <person name="Ovreas L."/>
            <person name="Rohde M."/>
            <person name="Galperin M.Y."/>
            <person name="Jogler C."/>
        </authorList>
    </citation>
    <scope>NUCLEOTIDE SEQUENCE [LARGE SCALE GENOMIC DNA]</scope>
    <source>
        <strain evidence="2 3">Pla144</strain>
    </source>
</reference>
<accession>A0A5C6CUZ8</accession>
<keyword evidence="3" id="KW-1185">Reference proteome</keyword>
<feature type="region of interest" description="Disordered" evidence="1">
    <location>
        <begin position="246"/>
        <end position="265"/>
    </location>
</feature>
<dbReference type="RefSeq" id="WP_146449861.1">
    <property type="nucleotide sequence ID" value="NZ_SJPS01000002.1"/>
</dbReference>
<dbReference type="AlphaFoldDB" id="A0A5C6CUZ8"/>
<evidence type="ECO:0000313" key="3">
    <source>
        <dbReference type="Proteomes" id="UP000318437"/>
    </source>
</evidence>